<dbReference type="InterPro" id="IPR036388">
    <property type="entry name" value="WH-like_DNA-bd_sf"/>
</dbReference>
<dbReference type="InterPro" id="IPR011006">
    <property type="entry name" value="CheY-like_superfamily"/>
</dbReference>
<proteinExistence type="predicted"/>
<dbReference type="Gene3D" id="6.10.250.690">
    <property type="match status" value="1"/>
</dbReference>
<dbReference type="GO" id="GO:0000156">
    <property type="term" value="F:phosphorelay response regulator activity"/>
    <property type="evidence" value="ECO:0007669"/>
    <property type="project" value="TreeGrafter"/>
</dbReference>
<evidence type="ECO:0000256" key="8">
    <source>
        <dbReference type="PROSITE-ProRule" id="PRU01091"/>
    </source>
</evidence>
<keyword evidence="1 7" id="KW-0597">Phosphoprotein</keyword>
<feature type="DNA-binding region" description="OmpR/PhoB-type" evidence="8">
    <location>
        <begin position="127"/>
        <end position="228"/>
    </location>
</feature>
<organism evidence="11 12">
    <name type="scientific">Abiotrophia defectiva ATCC 49176</name>
    <dbReference type="NCBI Taxonomy" id="592010"/>
    <lineage>
        <taxon>Bacteria</taxon>
        <taxon>Bacillati</taxon>
        <taxon>Bacillota</taxon>
        <taxon>Bacilli</taxon>
        <taxon>Lactobacillales</taxon>
        <taxon>Aerococcaceae</taxon>
        <taxon>Abiotrophia</taxon>
    </lineage>
</organism>
<dbReference type="PANTHER" id="PTHR48111">
    <property type="entry name" value="REGULATOR OF RPOS"/>
    <property type="match status" value="1"/>
</dbReference>
<dbReference type="eggNOG" id="COG0745">
    <property type="taxonomic scope" value="Bacteria"/>
</dbReference>
<reference evidence="11" key="1">
    <citation type="submission" date="2013-06" db="EMBL/GenBank/DDBJ databases">
        <authorList>
            <person name="Weinstock G."/>
            <person name="Sodergren E."/>
            <person name="Clifton S."/>
            <person name="Fulton L."/>
            <person name="Fulton B."/>
            <person name="Courtney L."/>
            <person name="Fronick C."/>
            <person name="Harrison M."/>
            <person name="Strong C."/>
            <person name="Farmer C."/>
            <person name="Delahaunty K."/>
            <person name="Markovic C."/>
            <person name="Hall O."/>
            <person name="Minx P."/>
            <person name="Tomlinson C."/>
            <person name="Mitreva M."/>
            <person name="Nelson J."/>
            <person name="Hou S."/>
            <person name="Wollam A."/>
            <person name="Pepin K.H."/>
            <person name="Johnson M."/>
            <person name="Bhonagiri V."/>
            <person name="Nash W.E."/>
            <person name="Warren W."/>
            <person name="Chinwalla A."/>
            <person name="Mardis E.R."/>
            <person name="Wilson R.K."/>
        </authorList>
    </citation>
    <scope>NUCLEOTIDE SEQUENCE [LARGE SCALE GENOMIC DNA]</scope>
    <source>
        <strain evidence="11">ATCC 49176</strain>
    </source>
</reference>
<dbReference type="RefSeq" id="WP_023392392.1">
    <property type="nucleotide sequence ID" value="NZ_KI535341.1"/>
</dbReference>
<dbReference type="GO" id="GO:0005829">
    <property type="term" value="C:cytosol"/>
    <property type="evidence" value="ECO:0007669"/>
    <property type="project" value="TreeGrafter"/>
</dbReference>
<dbReference type="CDD" id="cd00383">
    <property type="entry name" value="trans_reg_C"/>
    <property type="match status" value="1"/>
</dbReference>
<evidence type="ECO:0000256" key="3">
    <source>
        <dbReference type="ARBA" id="ARBA00023015"/>
    </source>
</evidence>
<dbReference type="PANTHER" id="PTHR48111:SF2">
    <property type="entry name" value="RESPONSE REGULATOR SAER"/>
    <property type="match status" value="1"/>
</dbReference>
<dbReference type="GO" id="GO:0006355">
    <property type="term" value="P:regulation of DNA-templated transcription"/>
    <property type="evidence" value="ECO:0007669"/>
    <property type="project" value="InterPro"/>
</dbReference>
<keyword evidence="6" id="KW-0804">Transcription</keyword>
<evidence type="ECO:0000256" key="2">
    <source>
        <dbReference type="ARBA" id="ARBA00023012"/>
    </source>
</evidence>
<dbReference type="Proteomes" id="UP000019050">
    <property type="component" value="Unassembled WGS sequence"/>
</dbReference>
<evidence type="ECO:0000313" key="11">
    <source>
        <dbReference type="EMBL" id="ESK64842.1"/>
    </source>
</evidence>
<evidence type="ECO:0000259" key="9">
    <source>
        <dbReference type="PROSITE" id="PS50110"/>
    </source>
</evidence>
<accession>W1Q1H8</accession>
<dbReference type="Pfam" id="PF00486">
    <property type="entry name" value="Trans_reg_C"/>
    <property type="match status" value="1"/>
</dbReference>
<dbReference type="Pfam" id="PF00072">
    <property type="entry name" value="Response_reg"/>
    <property type="match status" value="1"/>
</dbReference>
<keyword evidence="12" id="KW-1185">Reference proteome</keyword>
<evidence type="ECO:0000256" key="4">
    <source>
        <dbReference type="ARBA" id="ARBA00023125"/>
    </source>
</evidence>
<keyword evidence="2" id="KW-0902">Two-component regulatory system</keyword>
<dbReference type="Gene3D" id="1.10.10.10">
    <property type="entry name" value="Winged helix-like DNA-binding domain superfamily/Winged helix DNA-binding domain"/>
    <property type="match status" value="1"/>
</dbReference>
<evidence type="ECO:0000256" key="5">
    <source>
        <dbReference type="ARBA" id="ARBA00023159"/>
    </source>
</evidence>
<dbReference type="SMART" id="SM00448">
    <property type="entry name" value="REC"/>
    <property type="match status" value="1"/>
</dbReference>
<dbReference type="PROSITE" id="PS50110">
    <property type="entry name" value="RESPONSE_REGULATORY"/>
    <property type="match status" value="1"/>
</dbReference>
<name>W1Q1H8_ABIDE</name>
<evidence type="ECO:0000256" key="1">
    <source>
        <dbReference type="ARBA" id="ARBA00022553"/>
    </source>
</evidence>
<keyword evidence="3" id="KW-0805">Transcription regulation</keyword>
<evidence type="ECO:0000256" key="6">
    <source>
        <dbReference type="ARBA" id="ARBA00023163"/>
    </source>
</evidence>
<dbReference type="OrthoDB" id="9790442at2"/>
<dbReference type="HOGENOM" id="CLU_000445_30_4_9"/>
<comment type="caution">
    <text evidence="11">The sequence shown here is derived from an EMBL/GenBank/DDBJ whole genome shotgun (WGS) entry which is preliminary data.</text>
</comment>
<dbReference type="AlphaFoldDB" id="W1Q1H8"/>
<evidence type="ECO:0000256" key="7">
    <source>
        <dbReference type="PROSITE-ProRule" id="PRU00169"/>
    </source>
</evidence>
<dbReference type="Gene3D" id="3.40.50.2300">
    <property type="match status" value="1"/>
</dbReference>
<keyword evidence="4 8" id="KW-0238">DNA-binding</keyword>
<dbReference type="InterPro" id="IPR001867">
    <property type="entry name" value="OmpR/PhoB-type_DNA-bd"/>
</dbReference>
<dbReference type="CDD" id="cd17574">
    <property type="entry name" value="REC_OmpR"/>
    <property type="match status" value="1"/>
</dbReference>
<dbReference type="GeneID" id="84817398"/>
<dbReference type="STRING" id="592010.GCWU000182_001775"/>
<gene>
    <name evidence="11" type="ORF">GCWU000182_001775</name>
</gene>
<feature type="modified residue" description="4-aspartylphosphate" evidence="7">
    <location>
        <position position="52"/>
    </location>
</feature>
<evidence type="ECO:0000313" key="12">
    <source>
        <dbReference type="Proteomes" id="UP000019050"/>
    </source>
</evidence>
<dbReference type="FunFam" id="1.10.10.10:FF:000018">
    <property type="entry name" value="DNA-binding response regulator ResD"/>
    <property type="match status" value="1"/>
</dbReference>
<dbReference type="GO" id="GO:0032993">
    <property type="term" value="C:protein-DNA complex"/>
    <property type="evidence" value="ECO:0007669"/>
    <property type="project" value="TreeGrafter"/>
</dbReference>
<evidence type="ECO:0000259" key="10">
    <source>
        <dbReference type="PROSITE" id="PS51755"/>
    </source>
</evidence>
<dbReference type="SUPFAM" id="SSF52172">
    <property type="entry name" value="CheY-like"/>
    <property type="match status" value="1"/>
</dbReference>
<dbReference type="GO" id="GO:0000976">
    <property type="term" value="F:transcription cis-regulatory region binding"/>
    <property type="evidence" value="ECO:0007669"/>
    <property type="project" value="TreeGrafter"/>
</dbReference>
<dbReference type="SMART" id="SM00862">
    <property type="entry name" value="Trans_reg_C"/>
    <property type="match status" value="1"/>
</dbReference>
<dbReference type="EMBL" id="ACIN03000016">
    <property type="protein sequence ID" value="ESK64842.1"/>
    <property type="molecule type" value="Genomic_DNA"/>
</dbReference>
<dbReference type="InterPro" id="IPR001789">
    <property type="entry name" value="Sig_transdc_resp-reg_receiver"/>
</dbReference>
<sequence length="231" mass="26360">MTHILLVDDEPAILDIVTRYLSKEGYQVTTATNGQEALDHYRAQAVDLIITDIMMPQMDGYDFIDAVLQLREDQPFIFITAKDQAVDRIYSLTLGADDYLTKPFSPRELTLRVKNLLRRIQPKKAGQSVLSYAPFAIDEGQHRVTLYDQPLQLSLKEFQLLALFLKNPGRVFAKSELFLKIWETDYMEDANTLNVHIHSLRDKLAKLAGQRPYPKIETVWGLGYRLGGGDS</sequence>
<protein>
    <submittedName>
        <fullName evidence="11">Response regulator SaeR</fullName>
    </submittedName>
</protein>
<feature type="domain" description="Response regulatory" evidence="9">
    <location>
        <begin position="3"/>
        <end position="117"/>
    </location>
</feature>
<dbReference type="InterPro" id="IPR039420">
    <property type="entry name" value="WalR-like"/>
</dbReference>
<dbReference type="PROSITE" id="PS51755">
    <property type="entry name" value="OMPR_PHOB"/>
    <property type="match status" value="1"/>
</dbReference>
<feature type="domain" description="OmpR/PhoB-type" evidence="10">
    <location>
        <begin position="127"/>
        <end position="228"/>
    </location>
</feature>
<keyword evidence="5" id="KW-0010">Activator</keyword>